<name>A0AAV7LJS1_PLEWA</name>
<organism evidence="1 2">
    <name type="scientific">Pleurodeles waltl</name>
    <name type="common">Iberian ribbed newt</name>
    <dbReference type="NCBI Taxonomy" id="8319"/>
    <lineage>
        <taxon>Eukaryota</taxon>
        <taxon>Metazoa</taxon>
        <taxon>Chordata</taxon>
        <taxon>Craniata</taxon>
        <taxon>Vertebrata</taxon>
        <taxon>Euteleostomi</taxon>
        <taxon>Amphibia</taxon>
        <taxon>Batrachia</taxon>
        <taxon>Caudata</taxon>
        <taxon>Salamandroidea</taxon>
        <taxon>Salamandridae</taxon>
        <taxon>Pleurodelinae</taxon>
        <taxon>Pleurodeles</taxon>
    </lineage>
</organism>
<keyword evidence="2" id="KW-1185">Reference proteome</keyword>
<dbReference type="Proteomes" id="UP001066276">
    <property type="component" value="Chromosome 11"/>
</dbReference>
<accession>A0AAV7LJS1</accession>
<dbReference type="EMBL" id="JANPWB010000015">
    <property type="protein sequence ID" value="KAJ1091298.1"/>
    <property type="molecule type" value="Genomic_DNA"/>
</dbReference>
<proteinExistence type="predicted"/>
<reference evidence="1" key="1">
    <citation type="journal article" date="2022" name="bioRxiv">
        <title>Sequencing and chromosome-scale assembly of the giantPleurodeles waltlgenome.</title>
        <authorList>
            <person name="Brown T."/>
            <person name="Elewa A."/>
            <person name="Iarovenko S."/>
            <person name="Subramanian E."/>
            <person name="Araus A.J."/>
            <person name="Petzold A."/>
            <person name="Susuki M."/>
            <person name="Suzuki K.-i.T."/>
            <person name="Hayashi T."/>
            <person name="Toyoda A."/>
            <person name="Oliveira C."/>
            <person name="Osipova E."/>
            <person name="Leigh N.D."/>
            <person name="Simon A."/>
            <person name="Yun M.H."/>
        </authorList>
    </citation>
    <scope>NUCLEOTIDE SEQUENCE</scope>
    <source>
        <strain evidence="1">20211129_DDA</strain>
        <tissue evidence="1">Liver</tissue>
    </source>
</reference>
<protein>
    <submittedName>
        <fullName evidence="1">Uncharacterized protein</fullName>
    </submittedName>
</protein>
<sequence>MRCAKKCFFQAPPPLLGLQESWDRESLDAAAGRMRTWCGAINALKSTCFRLRPPLVHGTPGTGSPLLLLPVG</sequence>
<dbReference type="AlphaFoldDB" id="A0AAV7LJS1"/>
<evidence type="ECO:0000313" key="1">
    <source>
        <dbReference type="EMBL" id="KAJ1091298.1"/>
    </source>
</evidence>
<gene>
    <name evidence="1" type="ORF">NDU88_004425</name>
</gene>
<evidence type="ECO:0000313" key="2">
    <source>
        <dbReference type="Proteomes" id="UP001066276"/>
    </source>
</evidence>
<comment type="caution">
    <text evidence="1">The sequence shown here is derived from an EMBL/GenBank/DDBJ whole genome shotgun (WGS) entry which is preliminary data.</text>
</comment>